<organism evidence="2 4">
    <name type="scientific">Candidatus Iainarchaeum sp</name>
    <dbReference type="NCBI Taxonomy" id="3101447"/>
    <lineage>
        <taxon>Archaea</taxon>
        <taxon>Candidatus Iainarchaeota</taxon>
        <taxon>Candidatus Iainarchaeia</taxon>
        <taxon>Candidatus Iainarchaeales</taxon>
        <taxon>Candidatus Iainarchaeaceae</taxon>
        <taxon>Candidatus Iainarchaeum</taxon>
    </lineage>
</organism>
<evidence type="ECO:0000313" key="2">
    <source>
        <dbReference type="EMBL" id="HIH15957.1"/>
    </source>
</evidence>
<gene>
    <name evidence="2" type="ORF">HA252_00970</name>
    <name evidence="3" type="ORF">J4203_04840</name>
</gene>
<dbReference type="PANTHER" id="PTHR39465:SF1">
    <property type="entry name" value="DNA LIGASE D 3'-PHOSPHOESTERASE DOMAIN-CONTAINING PROTEIN"/>
    <property type="match status" value="1"/>
</dbReference>
<evidence type="ECO:0000259" key="1">
    <source>
        <dbReference type="Pfam" id="PF13298"/>
    </source>
</evidence>
<reference evidence="3" key="3">
    <citation type="submission" date="2021-05" db="EMBL/GenBank/DDBJ databases">
        <title>Protein family content uncovers lineage relationships and bacterial pathway maintenance mechanisms in DPANN archaea.</title>
        <authorList>
            <person name="Castelle C.J."/>
            <person name="Meheust R."/>
            <person name="Jaffe A.L."/>
            <person name="Seitz K."/>
            <person name="Gong X."/>
            <person name="Baker B.J."/>
            <person name="Banfield J.F."/>
        </authorList>
    </citation>
    <scope>NUCLEOTIDE SEQUENCE</scope>
    <source>
        <strain evidence="3">RIFCSPLOWO2_01_FULL_58_19</strain>
    </source>
</reference>
<protein>
    <submittedName>
        <fullName evidence="2">3'-phosphoesterase</fullName>
    </submittedName>
</protein>
<dbReference type="Proteomes" id="UP000564964">
    <property type="component" value="Unassembled WGS sequence"/>
</dbReference>
<evidence type="ECO:0000313" key="4">
    <source>
        <dbReference type="Proteomes" id="UP000564964"/>
    </source>
</evidence>
<reference evidence="3" key="2">
    <citation type="submission" date="2021-03" db="EMBL/GenBank/DDBJ databases">
        <authorList>
            <person name="Jaffe A."/>
        </authorList>
    </citation>
    <scope>NUCLEOTIDE SEQUENCE</scope>
    <source>
        <strain evidence="3">RIFCSPLOWO2_01_FULL_58_19</strain>
    </source>
</reference>
<dbReference type="EMBL" id="JAGVWE010000004">
    <property type="protein sequence ID" value="MBS3063176.1"/>
    <property type="molecule type" value="Genomic_DNA"/>
</dbReference>
<dbReference type="Proteomes" id="UP000678237">
    <property type="component" value="Unassembled WGS sequence"/>
</dbReference>
<dbReference type="InterPro" id="IPR014144">
    <property type="entry name" value="LigD_PE_domain"/>
</dbReference>
<dbReference type="NCBIfam" id="TIGR02777">
    <property type="entry name" value="LigD_PE_dom"/>
    <property type="match status" value="1"/>
</dbReference>
<proteinExistence type="predicted"/>
<evidence type="ECO:0000313" key="3">
    <source>
        <dbReference type="EMBL" id="MBS3063176.1"/>
    </source>
</evidence>
<feature type="domain" description="DNA ligase D 3'-phosphoesterase" evidence="1">
    <location>
        <begin position="34"/>
        <end position="134"/>
    </location>
</feature>
<comment type="caution">
    <text evidence="2">The sequence shown here is derived from an EMBL/GenBank/DDBJ whole genome shotgun (WGS) entry which is preliminary data.</text>
</comment>
<sequence>MPAKRAAEEEAFCESLASKPGWKKDWAGNLFVVHEHHASRLHWDFRLELGGVLKSWAVPKEPSTDPATKRLAVETEDHPLAYARFEGNIPEGNYGAGNVKIWDTGSFELAERSDKKIAVDLKGKKLKGKFFLVKFDRAGPKNWLFFKGKE</sequence>
<dbReference type="EMBL" id="DUGH01000021">
    <property type="protein sequence ID" value="HIH15957.1"/>
    <property type="molecule type" value="Genomic_DNA"/>
</dbReference>
<dbReference type="Pfam" id="PF13298">
    <property type="entry name" value="LigD_N"/>
    <property type="match status" value="1"/>
</dbReference>
<accession>A0A7J4JJ47</accession>
<reference evidence="2" key="1">
    <citation type="journal article" date="2020" name="bioRxiv">
        <title>A rank-normalized archaeal taxonomy based on genome phylogeny resolves widespread incomplete and uneven classifications.</title>
        <authorList>
            <person name="Rinke C."/>
            <person name="Chuvochina M."/>
            <person name="Mussig A.J."/>
            <person name="Chaumeil P.-A."/>
            <person name="Waite D.W."/>
            <person name="Whitman W.B."/>
            <person name="Parks D.H."/>
            <person name="Hugenholtz P."/>
        </authorList>
    </citation>
    <scope>NUCLEOTIDE SEQUENCE</scope>
    <source>
        <strain evidence="2">UBA10219</strain>
    </source>
</reference>
<name>A0A7J4JJ47_9ARCH</name>
<dbReference type="AlphaFoldDB" id="A0A7J4JJ47"/>
<dbReference type="PANTHER" id="PTHR39465">
    <property type="entry name" value="DNA LIGASE D, 3'-PHOSPHOESTERASE DOMAIN"/>
    <property type="match status" value="1"/>
</dbReference>